<dbReference type="InterPro" id="IPR043129">
    <property type="entry name" value="ATPase_NBD"/>
</dbReference>
<dbReference type="Proteomes" id="UP000886757">
    <property type="component" value="Unassembled WGS sequence"/>
</dbReference>
<dbReference type="PANTHER" id="PTHR43095:SF5">
    <property type="entry name" value="XYLULOSE KINASE"/>
    <property type="match status" value="1"/>
</dbReference>
<evidence type="ECO:0000313" key="6">
    <source>
        <dbReference type="EMBL" id="HIR13467.1"/>
    </source>
</evidence>
<dbReference type="CDD" id="cd07777">
    <property type="entry name" value="ASKHA_NBD_FGGY_SHK"/>
    <property type="match status" value="1"/>
</dbReference>
<name>A0A9D1D9I0_9FIRM</name>
<dbReference type="InterPro" id="IPR000577">
    <property type="entry name" value="Carb_kinase_FGGY"/>
</dbReference>
<dbReference type="PIRSF" id="PIRSF000538">
    <property type="entry name" value="GlpK"/>
    <property type="match status" value="1"/>
</dbReference>
<keyword evidence="2" id="KW-0808">Transferase</keyword>
<dbReference type="GO" id="GO:0016301">
    <property type="term" value="F:kinase activity"/>
    <property type="evidence" value="ECO:0007669"/>
    <property type="project" value="UniProtKB-KW"/>
</dbReference>
<dbReference type="Pfam" id="PF02782">
    <property type="entry name" value="FGGY_C"/>
    <property type="match status" value="1"/>
</dbReference>
<dbReference type="SUPFAM" id="SSF53067">
    <property type="entry name" value="Actin-like ATPase domain"/>
    <property type="match status" value="2"/>
</dbReference>
<evidence type="ECO:0000256" key="2">
    <source>
        <dbReference type="ARBA" id="ARBA00022679"/>
    </source>
</evidence>
<organism evidence="6 7">
    <name type="scientific">Candidatus Choladousia intestinavium</name>
    <dbReference type="NCBI Taxonomy" id="2840727"/>
    <lineage>
        <taxon>Bacteria</taxon>
        <taxon>Bacillati</taxon>
        <taxon>Bacillota</taxon>
        <taxon>Clostridia</taxon>
        <taxon>Lachnospirales</taxon>
        <taxon>Lachnospiraceae</taxon>
        <taxon>Lachnospiraceae incertae sedis</taxon>
        <taxon>Candidatus Choladousia</taxon>
    </lineage>
</organism>
<dbReference type="GO" id="GO:0005975">
    <property type="term" value="P:carbohydrate metabolic process"/>
    <property type="evidence" value="ECO:0007669"/>
    <property type="project" value="InterPro"/>
</dbReference>
<evidence type="ECO:0000259" key="5">
    <source>
        <dbReference type="Pfam" id="PF02782"/>
    </source>
</evidence>
<dbReference type="EMBL" id="DVGK01000069">
    <property type="protein sequence ID" value="HIR13467.1"/>
    <property type="molecule type" value="Genomic_DNA"/>
</dbReference>
<evidence type="ECO:0000256" key="3">
    <source>
        <dbReference type="ARBA" id="ARBA00022777"/>
    </source>
</evidence>
<comment type="caution">
    <text evidence="6">The sequence shown here is derived from an EMBL/GenBank/DDBJ whole genome shotgun (WGS) entry which is preliminary data.</text>
</comment>
<protein>
    <recommendedName>
        <fullName evidence="8">Carbohydrate kinase FGGY N-terminal domain-containing protein</fullName>
    </recommendedName>
</protein>
<dbReference type="InterPro" id="IPR018485">
    <property type="entry name" value="FGGY_C"/>
</dbReference>
<gene>
    <name evidence="6" type="ORF">IAB31_06050</name>
</gene>
<evidence type="ECO:0000313" key="7">
    <source>
        <dbReference type="Proteomes" id="UP000886757"/>
    </source>
</evidence>
<accession>A0A9D1D9I0</accession>
<dbReference type="PANTHER" id="PTHR43095">
    <property type="entry name" value="SUGAR KINASE"/>
    <property type="match status" value="1"/>
</dbReference>
<dbReference type="Gene3D" id="3.30.420.40">
    <property type="match status" value="2"/>
</dbReference>
<dbReference type="InterPro" id="IPR050406">
    <property type="entry name" value="FGGY_Carb_Kinase"/>
</dbReference>
<evidence type="ECO:0008006" key="8">
    <source>
        <dbReference type="Google" id="ProtNLM"/>
    </source>
</evidence>
<comment type="similarity">
    <text evidence="1">Belongs to the FGGY kinase family.</text>
</comment>
<dbReference type="InterPro" id="IPR018484">
    <property type="entry name" value="FGGY_N"/>
</dbReference>
<proteinExistence type="inferred from homology"/>
<dbReference type="Pfam" id="PF00370">
    <property type="entry name" value="FGGY_N"/>
    <property type="match status" value="1"/>
</dbReference>
<feature type="domain" description="Carbohydrate kinase FGGY N-terminal" evidence="4">
    <location>
        <begin position="2"/>
        <end position="235"/>
    </location>
</feature>
<reference evidence="6" key="2">
    <citation type="journal article" date="2021" name="PeerJ">
        <title>Extensive microbial diversity within the chicken gut microbiome revealed by metagenomics and culture.</title>
        <authorList>
            <person name="Gilroy R."/>
            <person name="Ravi A."/>
            <person name="Getino M."/>
            <person name="Pursley I."/>
            <person name="Horton D.L."/>
            <person name="Alikhan N.F."/>
            <person name="Baker D."/>
            <person name="Gharbi K."/>
            <person name="Hall N."/>
            <person name="Watson M."/>
            <person name="Adriaenssens E.M."/>
            <person name="Foster-Nyarko E."/>
            <person name="Jarju S."/>
            <person name="Secka A."/>
            <person name="Antonio M."/>
            <person name="Oren A."/>
            <person name="Chaudhuri R.R."/>
            <person name="La Ragione R."/>
            <person name="Hildebrand F."/>
            <person name="Pallen M.J."/>
        </authorList>
    </citation>
    <scope>NUCLEOTIDE SEQUENCE</scope>
    <source>
        <strain evidence="6">ChiSjej4B22-8148</strain>
    </source>
</reference>
<evidence type="ECO:0000256" key="1">
    <source>
        <dbReference type="ARBA" id="ARBA00009156"/>
    </source>
</evidence>
<reference evidence="6" key="1">
    <citation type="submission" date="2020-10" db="EMBL/GenBank/DDBJ databases">
        <authorList>
            <person name="Gilroy R."/>
        </authorList>
    </citation>
    <scope>NUCLEOTIDE SEQUENCE</scope>
    <source>
        <strain evidence="6">ChiSjej4B22-8148</strain>
    </source>
</reference>
<evidence type="ECO:0000259" key="4">
    <source>
        <dbReference type="Pfam" id="PF00370"/>
    </source>
</evidence>
<feature type="domain" description="Carbohydrate kinase FGGY C-terminal" evidence="5">
    <location>
        <begin position="337"/>
        <end position="438"/>
    </location>
</feature>
<keyword evidence="3" id="KW-0418">Kinase</keyword>
<sequence length="456" mass="49646">MYAVGIDIGTTTVCGVLLDAATGKVEAVKTLDNDSAFRGEAYEDLQNPERIWELVGGIYRGFLSEHSDISCVGLTGQMHGVLYTDREGKAVSPLFTWQDERGNEPYPEEEGKTYAEVLSELTGYPMATGFGLTTHFYNLKNHLVPEGAASICTIHDYMGMKLTGRKAPCLSVSDGASIGCFHLEKMEYDREALKNAGIEPEILPECVADCSLLGETAEGIPVSTGIGDNQASVLGSVKELEGSVLVNVGTASQISTGLTRYVKAEKTELRAISRDQYILVGAGLCGGRAYAALERFFRRTAELMTGKDPGKLYGAMDRILKERGMKGTTLKVDTRFCGTRREPERRGGIANLGLENFTPEDFIMGILDGMAEELHTFYREMEKLGVSRAKYLIGSGNGLRMNPWLQRIFEERFGLSMQIPVHKEEAAYGAALWALTAAGVYSSVGEAQQLISYVGG</sequence>
<dbReference type="AlphaFoldDB" id="A0A9D1D9I0"/>